<evidence type="ECO:0000256" key="1">
    <source>
        <dbReference type="SAM" id="MobiDB-lite"/>
    </source>
</evidence>
<dbReference type="EMBL" id="JAUEPO010000001">
    <property type="protein sequence ID" value="KAK3335184.1"/>
    <property type="molecule type" value="Genomic_DNA"/>
</dbReference>
<feature type="region of interest" description="Disordered" evidence="1">
    <location>
        <begin position="39"/>
        <end position="95"/>
    </location>
</feature>
<evidence type="ECO:0000259" key="2">
    <source>
        <dbReference type="Pfam" id="PF20253"/>
    </source>
</evidence>
<gene>
    <name evidence="3" type="ORF">B0T19DRAFT_351766</name>
</gene>
<evidence type="ECO:0000313" key="3">
    <source>
        <dbReference type="EMBL" id="KAK3335184.1"/>
    </source>
</evidence>
<proteinExistence type="predicted"/>
<organism evidence="3 4">
    <name type="scientific">Cercophora scortea</name>
    <dbReference type="NCBI Taxonomy" id="314031"/>
    <lineage>
        <taxon>Eukaryota</taxon>
        <taxon>Fungi</taxon>
        <taxon>Dikarya</taxon>
        <taxon>Ascomycota</taxon>
        <taxon>Pezizomycotina</taxon>
        <taxon>Sordariomycetes</taxon>
        <taxon>Sordariomycetidae</taxon>
        <taxon>Sordariales</taxon>
        <taxon>Lasiosphaeriaceae</taxon>
        <taxon>Cercophora</taxon>
    </lineage>
</organism>
<sequence>MLPSALKSTYQLYKQDTDVVASWLAHTAKSLGCPEALLNDGGGSVHPQTQTAAPQPQTGRLKGKNRKLAKATGQSGPGSAPGPSNNPVTSGENTKPKYTLPIKSFVPLAEFISQKSVTTIPAFFTNAINRAVEIRRGFGGMLAANGQPLSPESNISHSFFVDILEQVRNALQPLAAKPGINLASLKEALPAVELVKGKPLATPNPFDLLDVYEVSEADASNSLESTPQSAANKNQINIDYEAEKTDTRLTSFLAFAALFRDLNTMRTRAKELWTAYAAGELSLSAAAVATNTAIDLARRMEEDAGDFAPGQSVALWINVYYILLCGLNGKDPNYRKRPGDEINFDTFAELDYAMNNAAAYLRNYRDGMMINVEEGFCSYNGKYGWYDCNVDFNTATNEEKWLQDRAAVLEIAPEVDHIARYNRDPFPGRRHLPVVDELSRGLDRLLATGTMPFWLVLAMAIHLDIRRILGPKIQQPMNELLAFDAYVDDTIQKNLWFHHTSRIVGWGVKDDQFLQAMQLDATFWKDDPITSLKRMAGEPNAKERLFLQLNPLYCGLWIHDMRARFHCTGIGFNAVWGGILYMGHLYNAFTVDPLTSSRVVGREWHDMELMYRLQGGKDKFFSGQPPTDPSGYFRRICIFMGFSAGNWAPTRRNRGILVASKVGPRSLQRQGKVSMLFYGTFSPWSSRLNLTTEDVQNILKGGRKKTAPSTKRELETASPSELVDRLAVAINAEVPEITVDYFLMHRICWTLLRQLRAVLDEDMCNWIGRDWVAGDYHLPYVVGYIFREGAGEAGRAPSQLLLVKAMKEFLRWGRESENDEDEDDSKKSAGKKKTKGKGKWKKGKGKKRKKSPKKVVVEKEEEEEGDEQGEDGAEGEENEGGDVGGHEQAGKAPVQHEDRGERREVLDALKRLGVLVG</sequence>
<feature type="compositionally biased region" description="Basic and acidic residues" evidence="1">
    <location>
        <begin position="884"/>
        <end position="903"/>
    </location>
</feature>
<dbReference type="InterPro" id="IPR046539">
    <property type="entry name" value="DUF6604"/>
</dbReference>
<protein>
    <recommendedName>
        <fullName evidence="2">DUF6604 domain-containing protein</fullName>
    </recommendedName>
</protein>
<feature type="compositionally biased region" description="Low complexity" evidence="1">
    <location>
        <begin position="47"/>
        <end position="58"/>
    </location>
</feature>
<feature type="compositionally biased region" description="Basic residues" evidence="1">
    <location>
        <begin position="828"/>
        <end position="853"/>
    </location>
</feature>
<feature type="region of interest" description="Disordered" evidence="1">
    <location>
        <begin position="814"/>
        <end position="903"/>
    </location>
</feature>
<dbReference type="Pfam" id="PF20253">
    <property type="entry name" value="DUF6604"/>
    <property type="match status" value="1"/>
</dbReference>
<comment type="caution">
    <text evidence="3">The sequence shown here is derived from an EMBL/GenBank/DDBJ whole genome shotgun (WGS) entry which is preliminary data.</text>
</comment>
<name>A0AAE0J1H0_9PEZI</name>
<dbReference type="Proteomes" id="UP001286456">
    <property type="component" value="Unassembled WGS sequence"/>
</dbReference>
<dbReference type="PANTHER" id="PTHR38795">
    <property type="entry name" value="DUF6604 DOMAIN-CONTAINING PROTEIN"/>
    <property type="match status" value="1"/>
</dbReference>
<reference evidence="3" key="2">
    <citation type="submission" date="2023-06" db="EMBL/GenBank/DDBJ databases">
        <authorList>
            <consortium name="Lawrence Berkeley National Laboratory"/>
            <person name="Haridas S."/>
            <person name="Hensen N."/>
            <person name="Bonometti L."/>
            <person name="Westerberg I."/>
            <person name="Brannstrom I.O."/>
            <person name="Guillou S."/>
            <person name="Cros-Aarteil S."/>
            <person name="Calhoun S."/>
            <person name="Kuo A."/>
            <person name="Mondo S."/>
            <person name="Pangilinan J."/>
            <person name="Riley R."/>
            <person name="Labutti K."/>
            <person name="Andreopoulos B."/>
            <person name="Lipzen A."/>
            <person name="Chen C."/>
            <person name="Yanf M."/>
            <person name="Daum C."/>
            <person name="Ng V."/>
            <person name="Clum A."/>
            <person name="Steindorff A."/>
            <person name="Ohm R."/>
            <person name="Martin F."/>
            <person name="Silar P."/>
            <person name="Natvig D."/>
            <person name="Lalanne C."/>
            <person name="Gautier V."/>
            <person name="Ament-Velasquez S.L."/>
            <person name="Kruys A."/>
            <person name="Hutchinson M.I."/>
            <person name="Powell A.J."/>
            <person name="Barry K."/>
            <person name="Miller A.N."/>
            <person name="Grigoriev I.V."/>
            <person name="Debuchy R."/>
            <person name="Gladieux P."/>
            <person name="Thoren M.H."/>
            <person name="Johannesson H."/>
        </authorList>
    </citation>
    <scope>NUCLEOTIDE SEQUENCE</scope>
    <source>
        <strain evidence="3">SMH4131-1</strain>
    </source>
</reference>
<dbReference type="AlphaFoldDB" id="A0AAE0J1H0"/>
<feature type="domain" description="DUF6604" evidence="2">
    <location>
        <begin position="11"/>
        <end position="303"/>
    </location>
</feature>
<accession>A0AAE0J1H0</accession>
<keyword evidence="4" id="KW-1185">Reference proteome</keyword>
<evidence type="ECO:0000313" key="4">
    <source>
        <dbReference type="Proteomes" id="UP001286456"/>
    </source>
</evidence>
<feature type="compositionally biased region" description="Acidic residues" evidence="1">
    <location>
        <begin position="859"/>
        <end position="880"/>
    </location>
</feature>
<reference evidence="3" key="1">
    <citation type="journal article" date="2023" name="Mol. Phylogenet. Evol.">
        <title>Genome-scale phylogeny and comparative genomics of the fungal order Sordariales.</title>
        <authorList>
            <person name="Hensen N."/>
            <person name="Bonometti L."/>
            <person name="Westerberg I."/>
            <person name="Brannstrom I.O."/>
            <person name="Guillou S."/>
            <person name="Cros-Aarteil S."/>
            <person name="Calhoun S."/>
            <person name="Haridas S."/>
            <person name="Kuo A."/>
            <person name="Mondo S."/>
            <person name="Pangilinan J."/>
            <person name="Riley R."/>
            <person name="LaButti K."/>
            <person name="Andreopoulos B."/>
            <person name="Lipzen A."/>
            <person name="Chen C."/>
            <person name="Yan M."/>
            <person name="Daum C."/>
            <person name="Ng V."/>
            <person name="Clum A."/>
            <person name="Steindorff A."/>
            <person name="Ohm R.A."/>
            <person name="Martin F."/>
            <person name="Silar P."/>
            <person name="Natvig D.O."/>
            <person name="Lalanne C."/>
            <person name="Gautier V."/>
            <person name="Ament-Velasquez S.L."/>
            <person name="Kruys A."/>
            <person name="Hutchinson M.I."/>
            <person name="Powell A.J."/>
            <person name="Barry K."/>
            <person name="Miller A.N."/>
            <person name="Grigoriev I.V."/>
            <person name="Debuchy R."/>
            <person name="Gladieux P."/>
            <person name="Hiltunen Thoren M."/>
            <person name="Johannesson H."/>
        </authorList>
    </citation>
    <scope>NUCLEOTIDE SEQUENCE</scope>
    <source>
        <strain evidence="3">SMH4131-1</strain>
    </source>
</reference>
<dbReference type="PANTHER" id="PTHR38795:SF1">
    <property type="entry name" value="DUF6604 DOMAIN-CONTAINING PROTEIN"/>
    <property type="match status" value="1"/>
</dbReference>